<dbReference type="RefSeq" id="WP_386733394.1">
    <property type="nucleotide sequence ID" value="NZ_JBHRXI010000001.1"/>
</dbReference>
<dbReference type="EMBL" id="JBHRXI010000001">
    <property type="protein sequence ID" value="MFC3612203.1"/>
    <property type="molecule type" value="Genomic_DNA"/>
</dbReference>
<accession>A0ABV7TDT9</accession>
<dbReference type="InterPro" id="IPR002575">
    <property type="entry name" value="Aminoglycoside_PTrfase"/>
</dbReference>
<dbReference type="Proteomes" id="UP001595629">
    <property type="component" value="Unassembled WGS sequence"/>
</dbReference>
<dbReference type="Gene3D" id="3.90.1200.10">
    <property type="match status" value="1"/>
</dbReference>
<dbReference type="SUPFAM" id="SSF56112">
    <property type="entry name" value="Protein kinase-like (PK-like)"/>
    <property type="match status" value="1"/>
</dbReference>
<evidence type="ECO:0000313" key="3">
    <source>
        <dbReference type="Proteomes" id="UP001595629"/>
    </source>
</evidence>
<feature type="domain" description="Aminoglycoside phosphotransferase" evidence="1">
    <location>
        <begin position="17"/>
        <end position="235"/>
    </location>
</feature>
<proteinExistence type="predicted"/>
<keyword evidence="3" id="KW-1185">Reference proteome</keyword>
<evidence type="ECO:0000259" key="1">
    <source>
        <dbReference type="Pfam" id="PF01636"/>
    </source>
</evidence>
<name>A0ABV7TDT9_9RHOB</name>
<protein>
    <submittedName>
        <fullName evidence="2">Phosphotransferase family protein</fullName>
    </submittedName>
</protein>
<dbReference type="InterPro" id="IPR011009">
    <property type="entry name" value="Kinase-like_dom_sf"/>
</dbReference>
<comment type="caution">
    <text evidence="2">The sequence shown here is derived from an EMBL/GenBank/DDBJ whole genome shotgun (WGS) entry which is preliminary data.</text>
</comment>
<reference evidence="3" key="1">
    <citation type="journal article" date="2019" name="Int. J. Syst. Evol. Microbiol.">
        <title>The Global Catalogue of Microorganisms (GCM) 10K type strain sequencing project: providing services to taxonomists for standard genome sequencing and annotation.</title>
        <authorList>
            <consortium name="The Broad Institute Genomics Platform"/>
            <consortium name="The Broad Institute Genome Sequencing Center for Infectious Disease"/>
            <person name="Wu L."/>
            <person name="Ma J."/>
        </authorList>
    </citation>
    <scope>NUCLEOTIDE SEQUENCE [LARGE SCALE GENOMIC DNA]</scope>
    <source>
        <strain evidence="3">KCTC 42911</strain>
    </source>
</reference>
<sequence length="284" mass="30984">MRNHLVHIGAVPVAATFSKLAGGRTNRVWRVDTAGDPIVLKLYRSNRDNPLFRNDPEAEALCLAALSSSGLAPNLRAQGEIDGTRWVVYDFSAGTCWRTDPAPVARMLHRLHRRPALGIDLPRGPDGSADLTAQTRNLISLCRPDLQPDLMTLAPGGDVPAAGASAMIHGDPVPGNILCGAKGLCLIDWQCPVLGDPAEDLALFLSPAMQFIYRGAALSGAERTAFLGAYPDREVVERYHCLRPWFTWRMAAYCLWRCQQGAADYASAYELECAELRCRLSKIG</sequence>
<gene>
    <name evidence="2" type="ORF">ACFORG_00400</name>
</gene>
<dbReference type="Pfam" id="PF01636">
    <property type="entry name" value="APH"/>
    <property type="match status" value="1"/>
</dbReference>
<evidence type="ECO:0000313" key="2">
    <source>
        <dbReference type="EMBL" id="MFC3612203.1"/>
    </source>
</evidence>
<organism evidence="2 3">
    <name type="scientific">Lutimaribacter marinistellae</name>
    <dbReference type="NCBI Taxonomy" id="1820329"/>
    <lineage>
        <taxon>Bacteria</taxon>
        <taxon>Pseudomonadati</taxon>
        <taxon>Pseudomonadota</taxon>
        <taxon>Alphaproteobacteria</taxon>
        <taxon>Rhodobacterales</taxon>
        <taxon>Roseobacteraceae</taxon>
        <taxon>Lutimaribacter</taxon>
    </lineage>
</organism>